<dbReference type="Proteomes" id="UP000023795">
    <property type="component" value="Unassembled WGS sequence"/>
</dbReference>
<dbReference type="eggNOG" id="COG1408">
    <property type="taxonomic scope" value="Bacteria"/>
</dbReference>
<dbReference type="PATRIC" id="fig|1230338.3.peg.1706"/>
<dbReference type="PANTHER" id="PTHR31302:SF0">
    <property type="entry name" value="TRANSMEMBRANE PROTEIN WITH METALLOPHOSPHOESTERASE DOMAIN"/>
    <property type="match status" value="1"/>
</dbReference>
<dbReference type="STRING" id="1230338.MOMA_07981"/>
<accession>L2F600</accession>
<evidence type="ECO:0000313" key="4">
    <source>
        <dbReference type="Proteomes" id="UP000023795"/>
    </source>
</evidence>
<proteinExistence type="predicted"/>
<reference evidence="3 4" key="1">
    <citation type="journal article" date="2013" name="Genome Announc.">
        <title>Genome Sequence of Moraxella macacae 0408225, a Novel Bacterial Species Isolated from a Cynomolgus Macaque with Epistaxis.</title>
        <authorList>
            <person name="Ladner J.T."/>
            <person name="Whitehouse C.A."/>
            <person name="Koroleva G.I."/>
            <person name="Palacios G.F."/>
        </authorList>
    </citation>
    <scope>NUCLEOTIDE SEQUENCE [LARGE SCALE GENOMIC DNA]</scope>
    <source>
        <strain evidence="3 4">0408225</strain>
    </source>
</reference>
<evidence type="ECO:0000256" key="1">
    <source>
        <dbReference type="SAM" id="Phobius"/>
    </source>
</evidence>
<dbReference type="Pfam" id="PF00149">
    <property type="entry name" value="Metallophos"/>
    <property type="match status" value="1"/>
</dbReference>
<sequence length="369" mass="41554">MRVIFLAITFVLLQIITYGVVCGLQWQFDGLGDLGKRWLAIGLFGFGNTLLALAMMGFTKVGFRLLMAWQTLLWFFLMAILATVLLNTIFSQFFGKFYISVYQDLGIKILPMVIFLFITIKAVYNAYTPVVRYLQITPNQALSKPTKIALVADLHLGFLVGKRQLNKLVKIVQANKAELLLIPGDVLDDDTVYYERENMHVAMTKLVESLPLGVYATLGNHDVFGHEHQITTALQQAGVKTLLDETVRVDERLYLVGRLDDLAKTRKPTAELLPKVIDKPVVLLDHRPGQIDENVKLPIDLQVSGHTHNGQIFPANFIVKYLNTVAYGHKRINNTDVLVTSGYGFWGMPFRLGSQSEVWIIDLQPKSAF</sequence>
<name>L2F600_9GAMM</name>
<dbReference type="EMBL" id="ANIN01000002">
    <property type="protein sequence ID" value="ELA08484.1"/>
    <property type="molecule type" value="Genomic_DNA"/>
</dbReference>
<keyword evidence="1" id="KW-1133">Transmembrane helix</keyword>
<keyword evidence="1" id="KW-0472">Membrane</keyword>
<dbReference type="RefSeq" id="WP_009502042.1">
    <property type="nucleotide sequence ID" value="NZ_ANIN01000002.1"/>
</dbReference>
<dbReference type="GO" id="GO:0016787">
    <property type="term" value="F:hydrolase activity"/>
    <property type="evidence" value="ECO:0007669"/>
    <property type="project" value="InterPro"/>
</dbReference>
<feature type="transmembrane region" description="Helical" evidence="1">
    <location>
        <begin position="38"/>
        <end position="59"/>
    </location>
</feature>
<evidence type="ECO:0000313" key="3">
    <source>
        <dbReference type="EMBL" id="ELA08484.1"/>
    </source>
</evidence>
<evidence type="ECO:0000259" key="2">
    <source>
        <dbReference type="Pfam" id="PF00149"/>
    </source>
</evidence>
<protein>
    <submittedName>
        <fullName evidence="3">Metallophosphoesterase</fullName>
    </submittedName>
</protein>
<dbReference type="OrthoDB" id="9780884at2"/>
<feature type="transmembrane region" description="Helical" evidence="1">
    <location>
        <begin position="71"/>
        <end position="93"/>
    </location>
</feature>
<comment type="caution">
    <text evidence="3">The sequence shown here is derived from an EMBL/GenBank/DDBJ whole genome shotgun (WGS) entry which is preliminary data.</text>
</comment>
<keyword evidence="1" id="KW-0812">Transmembrane</keyword>
<dbReference type="SUPFAM" id="SSF56300">
    <property type="entry name" value="Metallo-dependent phosphatases"/>
    <property type="match status" value="1"/>
</dbReference>
<dbReference type="InterPro" id="IPR004843">
    <property type="entry name" value="Calcineurin-like_PHP"/>
</dbReference>
<dbReference type="Gene3D" id="3.60.21.10">
    <property type="match status" value="1"/>
</dbReference>
<dbReference type="PANTHER" id="PTHR31302">
    <property type="entry name" value="TRANSMEMBRANE PROTEIN WITH METALLOPHOSPHOESTERASE DOMAIN-RELATED"/>
    <property type="match status" value="1"/>
</dbReference>
<gene>
    <name evidence="3" type="ORF">MOMA_07981</name>
</gene>
<organism evidence="3 4">
    <name type="scientific">Moraxella macacae 0408225</name>
    <dbReference type="NCBI Taxonomy" id="1230338"/>
    <lineage>
        <taxon>Bacteria</taxon>
        <taxon>Pseudomonadati</taxon>
        <taxon>Pseudomonadota</taxon>
        <taxon>Gammaproteobacteria</taxon>
        <taxon>Moraxellales</taxon>
        <taxon>Moraxellaceae</taxon>
        <taxon>Moraxella</taxon>
    </lineage>
</organism>
<keyword evidence="4" id="KW-1185">Reference proteome</keyword>
<dbReference type="InterPro" id="IPR029052">
    <property type="entry name" value="Metallo-depent_PP-like"/>
</dbReference>
<feature type="domain" description="Calcineurin-like phosphoesterase" evidence="2">
    <location>
        <begin position="147"/>
        <end position="309"/>
    </location>
</feature>
<feature type="transmembrane region" description="Helical" evidence="1">
    <location>
        <begin position="105"/>
        <end position="124"/>
    </location>
</feature>
<dbReference type="AlphaFoldDB" id="L2F600"/>
<dbReference type="InterPro" id="IPR051158">
    <property type="entry name" value="Metallophosphoesterase_sf"/>
</dbReference>